<reference evidence="4 5" key="1">
    <citation type="submission" date="2024-05" db="EMBL/GenBank/DDBJ databases">
        <authorList>
            <person name="Wallberg A."/>
        </authorList>
    </citation>
    <scope>NUCLEOTIDE SEQUENCE [LARGE SCALE GENOMIC DNA]</scope>
</reference>
<dbReference type="SMART" id="SM00248">
    <property type="entry name" value="ANK"/>
    <property type="match status" value="2"/>
</dbReference>
<dbReference type="Gene3D" id="1.25.40.20">
    <property type="entry name" value="Ankyrin repeat-containing domain"/>
    <property type="match status" value="1"/>
</dbReference>
<dbReference type="InterPro" id="IPR002110">
    <property type="entry name" value="Ankyrin_rpt"/>
</dbReference>
<dbReference type="PROSITE" id="PS50088">
    <property type="entry name" value="ANK_REPEAT"/>
    <property type="match status" value="1"/>
</dbReference>
<dbReference type="SUPFAM" id="SSF48403">
    <property type="entry name" value="Ankyrin repeat"/>
    <property type="match status" value="1"/>
</dbReference>
<keyword evidence="2 3" id="KW-0040">ANK repeat</keyword>
<organism evidence="4 5">
    <name type="scientific">Meganyctiphanes norvegica</name>
    <name type="common">Northern krill</name>
    <name type="synonym">Thysanopoda norvegica</name>
    <dbReference type="NCBI Taxonomy" id="48144"/>
    <lineage>
        <taxon>Eukaryota</taxon>
        <taxon>Metazoa</taxon>
        <taxon>Ecdysozoa</taxon>
        <taxon>Arthropoda</taxon>
        <taxon>Crustacea</taxon>
        <taxon>Multicrustacea</taxon>
        <taxon>Malacostraca</taxon>
        <taxon>Eumalacostraca</taxon>
        <taxon>Eucarida</taxon>
        <taxon>Euphausiacea</taxon>
        <taxon>Euphausiidae</taxon>
        <taxon>Meganyctiphanes</taxon>
    </lineage>
</organism>
<dbReference type="PROSITE" id="PS50297">
    <property type="entry name" value="ANK_REP_REGION"/>
    <property type="match status" value="1"/>
</dbReference>
<dbReference type="PANTHER" id="PTHR24171">
    <property type="entry name" value="ANKYRIN REPEAT DOMAIN-CONTAINING PROTEIN 39-RELATED"/>
    <property type="match status" value="1"/>
</dbReference>
<evidence type="ECO:0000313" key="4">
    <source>
        <dbReference type="EMBL" id="CAL4190584.1"/>
    </source>
</evidence>
<keyword evidence="5" id="KW-1185">Reference proteome</keyword>
<protein>
    <submittedName>
        <fullName evidence="4">Uncharacterized protein</fullName>
    </submittedName>
</protein>
<dbReference type="Proteomes" id="UP001497623">
    <property type="component" value="Unassembled WGS sequence"/>
</dbReference>
<feature type="non-terminal residue" evidence="4">
    <location>
        <position position="1"/>
    </location>
</feature>
<dbReference type="EMBL" id="CAXKWB010067110">
    <property type="protein sequence ID" value="CAL4190584.1"/>
    <property type="molecule type" value="Genomic_DNA"/>
</dbReference>
<evidence type="ECO:0000256" key="3">
    <source>
        <dbReference type="PROSITE-ProRule" id="PRU00023"/>
    </source>
</evidence>
<dbReference type="AlphaFoldDB" id="A0AAV2SHW0"/>
<accession>A0AAV2SHW0</accession>
<dbReference type="Pfam" id="PF12796">
    <property type="entry name" value="Ank_2"/>
    <property type="match status" value="1"/>
</dbReference>
<comment type="caution">
    <text evidence="4">The sequence shown here is derived from an EMBL/GenBank/DDBJ whole genome shotgun (WGS) entry which is preliminary data.</text>
</comment>
<evidence type="ECO:0000256" key="1">
    <source>
        <dbReference type="ARBA" id="ARBA00022737"/>
    </source>
</evidence>
<feature type="non-terminal residue" evidence="4">
    <location>
        <position position="109"/>
    </location>
</feature>
<evidence type="ECO:0000313" key="5">
    <source>
        <dbReference type="Proteomes" id="UP001497623"/>
    </source>
</evidence>
<feature type="repeat" description="ANK" evidence="3">
    <location>
        <begin position="75"/>
        <end position="107"/>
    </location>
</feature>
<name>A0AAV2SHW0_MEGNR</name>
<gene>
    <name evidence="4" type="ORF">MNOR_LOCUS36506</name>
</gene>
<proteinExistence type="predicted"/>
<evidence type="ECO:0000256" key="2">
    <source>
        <dbReference type="ARBA" id="ARBA00023043"/>
    </source>
</evidence>
<keyword evidence="1" id="KW-0677">Repeat</keyword>
<sequence length="109" mass="12106">DPLRGPGKHLKGNIPISFFITLINFYDMELWSWLMYMPFWSWNSQELFAAAKAGDVPVVQEALKLGADINWQNPDGYTPLHVASSKGHSTIVKLLLNANADVNIASGSF</sequence>
<dbReference type="InterPro" id="IPR036770">
    <property type="entry name" value="Ankyrin_rpt-contain_sf"/>
</dbReference>